<dbReference type="AlphaFoldDB" id="A0A127B991"/>
<keyword evidence="5 7" id="KW-1133">Transmembrane helix</keyword>
<evidence type="ECO:0000313" key="8">
    <source>
        <dbReference type="EMBL" id="AMM53942.1"/>
    </source>
</evidence>
<dbReference type="PANTHER" id="PTHR34702">
    <property type="entry name" value="NA(+)/H(+) ANTIPORTER SUBUNIT F1"/>
    <property type="match status" value="1"/>
</dbReference>
<organism evidence="8 9">
    <name type="scientific">Pyrococcus kukulkanii</name>
    <dbReference type="NCBI Taxonomy" id="1609559"/>
    <lineage>
        <taxon>Archaea</taxon>
        <taxon>Methanobacteriati</taxon>
        <taxon>Methanobacteriota</taxon>
        <taxon>Thermococci</taxon>
        <taxon>Thermococcales</taxon>
        <taxon>Thermococcaceae</taxon>
        <taxon>Pyrococcus</taxon>
    </lineage>
</organism>
<evidence type="ECO:0000256" key="7">
    <source>
        <dbReference type="SAM" id="Phobius"/>
    </source>
</evidence>
<dbReference type="PANTHER" id="PTHR34702:SF1">
    <property type="entry name" value="NA(+)_H(+) ANTIPORTER SUBUNIT F"/>
    <property type="match status" value="1"/>
</dbReference>
<dbReference type="KEGG" id="pyc:TQ32_05195"/>
<keyword evidence="2" id="KW-0813">Transport</keyword>
<dbReference type="EMBL" id="CP010835">
    <property type="protein sequence ID" value="AMM53942.1"/>
    <property type="molecule type" value="Genomic_DNA"/>
</dbReference>
<dbReference type="STRING" id="1609559.TQ32_05195"/>
<evidence type="ECO:0000256" key="5">
    <source>
        <dbReference type="ARBA" id="ARBA00022989"/>
    </source>
</evidence>
<feature type="transmembrane region" description="Helical" evidence="7">
    <location>
        <begin position="61"/>
        <end position="83"/>
    </location>
</feature>
<comment type="subcellular location">
    <subcellularLocation>
        <location evidence="1">Cell membrane</location>
        <topology evidence="1">Multi-pass membrane protein</topology>
    </subcellularLocation>
</comment>
<evidence type="ECO:0000313" key="9">
    <source>
        <dbReference type="Proteomes" id="UP000070587"/>
    </source>
</evidence>
<dbReference type="RefSeq" id="WP_068321913.1">
    <property type="nucleotide sequence ID" value="NZ_CP010835.1"/>
</dbReference>
<dbReference type="PATRIC" id="fig|1609559.3.peg.1082"/>
<dbReference type="GO" id="GO:0005886">
    <property type="term" value="C:plasma membrane"/>
    <property type="evidence" value="ECO:0007669"/>
    <property type="project" value="UniProtKB-SubCell"/>
</dbReference>
<feature type="transmembrane region" description="Helical" evidence="7">
    <location>
        <begin position="34"/>
        <end position="55"/>
    </location>
</feature>
<keyword evidence="4 7" id="KW-0812">Transmembrane</keyword>
<evidence type="ECO:0000256" key="3">
    <source>
        <dbReference type="ARBA" id="ARBA00022475"/>
    </source>
</evidence>
<proteinExistence type="predicted"/>
<evidence type="ECO:0000256" key="6">
    <source>
        <dbReference type="ARBA" id="ARBA00023136"/>
    </source>
</evidence>
<dbReference type="Pfam" id="PF04066">
    <property type="entry name" value="MrpF_PhaF"/>
    <property type="match status" value="1"/>
</dbReference>
<reference evidence="9" key="1">
    <citation type="submission" date="2015-02" db="EMBL/GenBank/DDBJ databases">
        <title>Pyrococcus kukulkanii sp. nov., a novel hyperthermophilic archaeon isolated from a deep-sea hydrothermal vent at the Guaymas Basin.</title>
        <authorList>
            <person name="Oger P.M."/>
            <person name="Callac N."/>
            <person name="Jebbar M."/>
            <person name="Godfroy A."/>
        </authorList>
    </citation>
    <scope>NUCLEOTIDE SEQUENCE [LARGE SCALE GENOMIC DNA]</scope>
    <source>
        <strain evidence="9">NCB100</strain>
    </source>
</reference>
<sequence length="88" mass="9870">MIESVVKLIVPIFSLAIVMYLVRAVKGPTIPDIVLAIDCIGYDLAAFMGILSLYFKSPYLISGAIVLALWSYLLDIYVSRYLLREVRV</sequence>
<gene>
    <name evidence="8" type="ORF">TQ32_05195</name>
</gene>
<keyword evidence="3" id="KW-1003">Cell membrane</keyword>
<protein>
    <submittedName>
        <fullName evidence="8">pH regulation protein F</fullName>
    </submittedName>
</protein>
<accession>A0A127B991</accession>
<feature type="transmembrane region" description="Helical" evidence="7">
    <location>
        <begin position="6"/>
        <end position="22"/>
    </location>
</feature>
<dbReference type="GO" id="GO:0015385">
    <property type="term" value="F:sodium:proton antiporter activity"/>
    <property type="evidence" value="ECO:0007669"/>
    <property type="project" value="TreeGrafter"/>
</dbReference>
<evidence type="ECO:0000256" key="1">
    <source>
        <dbReference type="ARBA" id="ARBA00004651"/>
    </source>
</evidence>
<name>A0A127B991_9EURY</name>
<dbReference type="OrthoDB" id="84883at2157"/>
<evidence type="ECO:0000256" key="4">
    <source>
        <dbReference type="ARBA" id="ARBA00022692"/>
    </source>
</evidence>
<evidence type="ECO:0000256" key="2">
    <source>
        <dbReference type="ARBA" id="ARBA00022448"/>
    </source>
</evidence>
<dbReference type="InterPro" id="IPR007208">
    <property type="entry name" value="MrpF/PhaF-like"/>
</dbReference>
<keyword evidence="6 7" id="KW-0472">Membrane</keyword>
<reference evidence="8 9" key="2">
    <citation type="journal article" date="2016" name="Int. J. Syst. Evol. Microbiol.">
        <title>Pyrococcus kukulkanii sp. nov., a hyperthermophilic, piezophilic archaeon isolated from a deep-sea hydrothermal vent.</title>
        <authorList>
            <person name="Callac N."/>
            <person name="Oger P."/>
            <person name="Lesongeur F."/>
            <person name="Rattray J.E."/>
            <person name="Vannier P."/>
            <person name="Michoud G."/>
            <person name="Beauverger M."/>
            <person name="Gayet N."/>
            <person name="Rouxel O."/>
            <person name="Jebbar M."/>
            <person name="Godfroy A."/>
        </authorList>
    </citation>
    <scope>NUCLEOTIDE SEQUENCE [LARGE SCALE GENOMIC DNA]</scope>
    <source>
        <strain evidence="8 9">NCB100</strain>
    </source>
</reference>
<dbReference type="GeneID" id="28491208"/>
<dbReference type="Proteomes" id="UP000070587">
    <property type="component" value="Chromosome"/>
</dbReference>